<evidence type="ECO:0000256" key="6">
    <source>
        <dbReference type="ARBA" id="ARBA00023136"/>
    </source>
</evidence>
<dbReference type="PANTHER" id="PTHR48022">
    <property type="entry name" value="PLASTIDIC GLUCOSE TRANSPORTER 4"/>
    <property type="match status" value="1"/>
</dbReference>
<dbReference type="NCBIfam" id="TIGR00879">
    <property type="entry name" value="SP"/>
    <property type="match status" value="1"/>
</dbReference>
<name>A0AAD9FVD8_PAPLA</name>
<feature type="transmembrane region" description="Helical" evidence="9">
    <location>
        <begin position="201"/>
        <end position="222"/>
    </location>
</feature>
<dbReference type="FunFam" id="1.20.1250.20:FF:000078">
    <property type="entry name" value="MFS maltose transporter, putative"/>
    <property type="match status" value="1"/>
</dbReference>
<feature type="transmembrane region" description="Helical" evidence="9">
    <location>
        <begin position="114"/>
        <end position="136"/>
    </location>
</feature>
<dbReference type="Pfam" id="PF00083">
    <property type="entry name" value="Sugar_tr"/>
    <property type="match status" value="1"/>
</dbReference>
<keyword evidence="4 9" id="KW-0812">Transmembrane</keyword>
<evidence type="ECO:0000259" key="10">
    <source>
        <dbReference type="PROSITE" id="PS50850"/>
    </source>
</evidence>
<feature type="domain" description="Major facilitator superfamily (MFS) profile" evidence="10">
    <location>
        <begin position="67"/>
        <end position="506"/>
    </location>
</feature>
<dbReference type="InterPro" id="IPR020846">
    <property type="entry name" value="MFS_dom"/>
</dbReference>
<reference evidence="11" key="1">
    <citation type="submission" date="2023-02" db="EMBL/GenBank/DDBJ databases">
        <title>Identification and recombinant expression of a fungal hydrolase from Papiliotrema laurentii that hydrolyzes apple cutin and clears colloidal polyester polyurethane.</title>
        <authorList>
            <consortium name="DOE Joint Genome Institute"/>
            <person name="Roman V.A."/>
            <person name="Bojanowski C."/>
            <person name="Crable B.R."/>
            <person name="Wagner D.N."/>
            <person name="Hung C.S."/>
            <person name="Nadeau L.J."/>
            <person name="Schratz L."/>
            <person name="Haridas S."/>
            <person name="Pangilinan J."/>
            <person name="Lipzen A."/>
            <person name="Na H."/>
            <person name="Yan M."/>
            <person name="Ng V."/>
            <person name="Grigoriev I.V."/>
            <person name="Spatafora J.W."/>
            <person name="Barlow D."/>
            <person name="Biffinger J."/>
            <person name="Kelley-Loughnane N."/>
            <person name="Varaljay V.A."/>
            <person name="Crookes-Goodson W.J."/>
        </authorList>
    </citation>
    <scope>NUCLEOTIDE SEQUENCE</scope>
    <source>
        <strain evidence="11">5307AH</strain>
    </source>
</reference>
<evidence type="ECO:0000256" key="5">
    <source>
        <dbReference type="ARBA" id="ARBA00022989"/>
    </source>
</evidence>
<dbReference type="PROSITE" id="PS50850">
    <property type="entry name" value="MFS"/>
    <property type="match status" value="1"/>
</dbReference>
<keyword evidence="6 9" id="KW-0472">Membrane</keyword>
<feature type="transmembrane region" description="Helical" evidence="9">
    <location>
        <begin position="383"/>
        <end position="406"/>
    </location>
</feature>
<keyword evidence="5 9" id="KW-1133">Transmembrane helix</keyword>
<feature type="transmembrane region" description="Helical" evidence="9">
    <location>
        <begin position="455"/>
        <end position="472"/>
    </location>
</feature>
<evidence type="ECO:0000256" key="2">
    <source>
        <dbReference type="ARBA" id="ARBA00010992"/>
    </source>
</evidence>
<dbReference type="PROSITE" id="PS00217">
    <property type="entry name" value="SUGAR_TRANSPORT_2"/>
    <property type="match status" value="1"/>
</dbReference>
<evidence type="ECO:0000313" key="12">
    <source>
        <dbReference type="Proteomes" id="UP001182556"/>
    </source>
</evidence>
<keyword evidence="3 8" id="KW-0813">Transport</keyword>
<sequence>MSLPHADHKPDRDVQEIEVQQADEKNFERDLVSNDKDLMNEAFAAEDAEHNMGMLEAVRAYPMACFWAFIMAFTIVMESFDMFLIGNFVALPAFRDRFGEFVSEEAGYVIPTKWQTALTQAGQIGALIGVFIAGPVGTRLGYRWATMIGLMLMNATIFISFFAMFLIGQLFEGIPWGFFIANSPAYASEVVPLPLRGACTATLQMCWAIGSIIVGAATYGLNKRTDEWAYKIPLALQWLFPTPLLILVWFAPESPWWLVRRGRSKEALRSIQRLGRSANKDSAHEVLAMMERTVEIEASLGRQPTYLDIFKGTDLRRTLIICLIYAGQNFAGNLIANQAVFFFQQAGMTTDFAFALGLITSCLQTVAVGLSWVLSAFFGRRTIYLYGTATNMALLFALGIAASLPQNKSTNYAQACLGVIISFVFALTLGPISYTIIAETSAVRLRALSTGVGRAAYYVAEIPIIYLASQMLNPTGWNLAGKCGYIWGGTATVCFIVAFFGLPELKNRSYREIDILFKRKVPARKFASTVLDVQDNE</sequence>
<dbReference type="InterPro" id="IPR036259">
    <property type="entry name" value="MFS_trans_sf"/>
</dbReference>
<dbReference type="Proteomes" id="UP001182556">
    <property type="component" value="Unassembled WGS sequence"/>
</dbReference>
<dbReference type="InterPro" id="IPR050360">
    <property type="entry name" value="MFS_Sugar_Transporters"/>
</dbReference>
<feature type="transmembrane region" description="Helical" evidence="9">
    <location>
        <begin position="148"/>
        <end position="171"/>
    </location>
</feature>
<comment type="similarity">
    <text evidence="2 8">Belongs to the major facilitator superfamily. Sugar transporter (TC 2.A.1.1) family.</text>
</comment>
<feature type="transmembrane region" description="Helical" evidence="9">
    <location>
        <begin position="352"/>
        <end position="374"/>
    </location>
</feature>
<feature type="transmembrane region" description="Helical" evidence="9">
    <location>
        <begin position="412"/>
        <end position="434"/>
    </location>
</feature>
<evidence type="ECO:0000313" key="11">
    <source>
        <dbReference type="EMBL" id="KAK1926883.1"/>
    </source>
</evidence>
<evidence type="ECO:0000256" key="9">
    <source>
        <dbReference type="SAM" id="Phobius"/>
    </source>
</evidence>
<feature type="transmembrane region" description="Helical" evidence="9">
    <location>
        <begin position="64"/>
        <end position="94"/>
    </location>
</feature>
<dbReference type="InterPro" id="IPR005828">
    <property type="entry name" value="MFS_sugar_transport-like"/>
</dbReference>
<evidence type="ECO:0000256" key="4">
    <source>
        <dbReference type="ARBA" id="ARBA00022692"/>
    </source>
</evidence>
<dbReference type="GO" id="GO:0005351">
    <property type="term" value="F:carbohydrate:proton symporter activity"/>
    <property type="evidence" value="ECO:0007669"/>
    <property type="project" value="TreeGrafter"/>
</dbReference>
<evidence type="ECO:0000256" key="1">
    <source>
        <dbReference type="ARBA" id="ARBA00004141"/>
    </source>
</evidence>
<evidence type="ECO:0000256" key="7">
    <source>
        <dbReference type="ARBA" id="ARBA00049119"/>
    </source>
</evidence>
<dbReference type="EMBL" id="JAODAN010000001">
    <property type="protein sequence ID" value="KAK1926883.1"/>
    <property type="molecule type" value="Genomic_DNA"/>
</dbReference>
<dbReference type="AlphaFoldDB" id="A0AAD9FVD8"/>
<feature type="transmembrane region" description="Helical" evidence="9">
    <location>
        <begin position="484"/>
        <end position="502"/>
    </location>
</feature>
<dbReference type="InterPro" id="IPR003663">
    <property type="entry name" value="Sugar/inositol_transpt"/>
</dbReference>
<dbReference type="InterPro" id="IPR005829">
    <property type="entry name" value="Sugar_transporter_CS"/>
</dbReference>
<organism evidence="11 12">
    <name type="scientific">Papiliotrema laurentii</name>
    <name type="common">Cryptococcus laurentii</name>
    <dbReference type="NCBI Taxonomy" id="5418"/>
    <lineage>
        <taxon>Eukaryota</taxon>
        <taxon>Fungi</taxon>
        <taxon>Dikarya</taxon>
        <taxon>Basidiomycota</taxon>
        <taxon>Agaricomycotina</taxon>
        <taxon>Tremellomycetes</taxon>
        <taxon>Tremellales</taxon>
        <taxon>Rhynchogastremaceae</taxon>
        <taxon>Papiliotrema</taxon>
    </lineage>
</organism>
<gene>
    <name evidence="11" type="ORF">DB88DRAFT_434085</name>
</gene>
<accession>A0AAD9FVD8</accession>
<evidence type="ECO:0000256" key="8">
    <source>
        <dbReference type="RuleBase" id="RU003346"/>
    </source>
</evidence>
<proteinExistence type="inferred from homology"/>
<protein>
    <submittedName>
        <fullName evidence="11">General substrate transporter</fullName>
    </submittedName>
</protein>
<dbReference type="GO" id="GO:0016020">
    <property type="term" value="C:membrane"/>
    <property type="evidence" value="ECO:0007669"/>
    <property type="project" value="UniProtKB-SubCell"/>
</dbReference>
<evidence type="ECO:0000256" key="3">
    <source>
        <dbReference type="ARBA" id="ARBA00022448"/>
    </source>
</evidence>
<dbReference type="PANTHER" id="PTHR48022:SF57">
    <property type="entry name" value="MALTOSE TRANSPORTER, PUTATIVE (AFU_ORTHOLOGUE AFUA_4G00150)-RELATED"/>
    <property type="match status" value="1"/>
</dbReference>
<keyword evidence="12" id="KW-1185">Reference proteome</keyword>
<comment type="caution">
    <text evidence="11">The sequence shown here is derived from an EMBL/GenBank/DDBJ whole genome shotgun (WGS) entry which is preliminary data.</text>
</comment>
<comment type="subcellular location">
    <subcellularLocation>
        <location evidence="1">Membrane</location>
        <topology evidence="1">Multi-pass membrane protein</topology>
    </subcellularLocation>
</comment>
<comment type="catalytic activity">
    <reaction evidence="7">
        <text>myo-inositol(out) + H(+)(out) = myo-inositol(in) + H(+)(in)</text>
        <dbReference type="Rhea" id="RHEA:60364"/>
        <dbReference type="ChEBI" id="CHEBI:15378"/>
        <dbReference type="ChEBI" id="CHEBI:17268"/>
    </reaction>
</comment>
<dbReference type="Gene3D" id="1.20.1250.20">
    <property type="entry name" value="MFS general substrate transporter like domains"/>
    <property type="match status" value="1"/>
</dbReference>
<dbReference type="SUPFAM" id="SSF103473">
    <property type="entry name" value="MFS general substrate transporter"/>
    <property type="match status" value="1"/>
</dbReference>